<name>A0A4D9D9E3_9STRA</name>
<feature type="transmembrane region" description="Helical" evidence="8">
    <location>
        <begin position="255"/>
        <end position="283"/>
    </location>
</feature>
<evidence type="ECO:0008006" key="11">
    <source>
        <dbReference type="Google" id="ProtNLM"/>
    </source>
</evidence>
<dbReference type="OrthoDB" id="271506at2759"/>
<dbReference type="PANTHER" id="PTHR12226:SF2">
    <property type="entry name" value="MANNOSE-P-DOLICHOL UTILIZATION DEFECT 1 PROTEIN"/>
    <property type="match status" value="1"/>
</dbReference>
<keyword evidence="5 8" id="KW-1133">Transmembrane helix</keyword>
<proteinExistence type="inferred from homology"/>
<keyword evidence="6 8" id="KW-0472">Membrane</keyword>
<evidence type="ECO:0000256" key="1">
    <source>
        <dbReference type="ARBA" id="ARBA00004141"/>
    </source>
</evidence>
<evidence type="ECO:0000256" key="4">
    <source>
        <dbReference type="ARBA" id="ARBA00022737"/>
    </source>
</evidence>
<organism evidence="9 10">
    <name type="scientific">Nannochloropsis salina CCMP1776</name>
    <dbReference type="NCBI Taxonomy" id="1027361"/>
    <lineage>
        <taxon>Eukaryota</taxon>
        <taxon>Sar</taxon>
        <taxon>Stramenopiles</taxon>
        <taxon>Ochrophyta</taxon>
        <taxon>Eustigmatophyceae</taxon>
        <taxon>Eustigmatales</taxon>
        <taxon>Monodopsidaceae</taxon>
        <taxon>Microchloropsis</taxon>
        <taxon>Microchloropsis salina</taxon>
    </lineage>
</organism>
<dbReference type="InterPro" id="IPR006603">
    <property type="entry name" value="PQ-loop_rpt"/>
</dbReference>
<evidence type="ECO:0000256" key="8">
    <source>
        <dbReference type="SAM" id="Phobius"/>
    </source>
</evidence>
<feature type="transmembrane region" description="Helical" evidence="8">
    <location>
        <begin position="338"/>
        <end position="360"/>
    </location>
</feature>
<accession>A0A4D9D9E3</accession>
<evidence type="ECO:0000313" key="10">
    <source>
        <dbReference type="Proteomes" id="UP000355283"/>
    </source>
</evidence>
<dbReference type="Proteomes" id="UP000355283">
    <property type="component" value="Unassembled WGS sequence"/>
</dbReference>
<keyword evidence="4" id="KW-0677">Repeat</keyword>
<evidence type="ECO:0000256" key="2">
    <source>
        <dbReference type="ARBA" id="ARBA00022448"/>
    </source>
</evidence>
<evidence type="ECO:0000256" key="7">
    <source>
        <dbReference type="ARBA" id="ARBA00038475"/>
    </source>
</evidence>
<dbReference type="SMART" id="SM00679">
    <property type="entry name" value="CTNS"/>
    <property type="match status" value="2"/>
</dbReference>
<comment type="caution">
    <text evidence="9">The sequence shown here is derived from an EMBL/GenBank/DDBJ whole genome shotgun (WGS) entry which is preliminary data.</text>
</comment>
<sequence length="369" mass="39698">MYESGPSLFAWLTAGWSRRDDGRGTRLEERDGCLAIVGDSRFGFGYCTITPVACSMARIFGLALMALAVSSTTRAFATGPHNVFKSTIHGGLRTRKSPILASLCSTPQHHVLNAGKGMPVLNRPLPSSSLAAAPSSISSIAPILFRRGGVAIPAPPGKGFDFLTLLSRTTGYVVIAGSMLFKLPQAARIFRKKSAAGLSSSMYILETIGIAMSLAFSIRNAFPFSTYGETVFIVLQNVVIMAGISLYSDEPRPPILALSLLLASLFFAYTISPLAPMLLVSILQTVSIPLLNFSRVPQLLLNYRNKSTGELAPSTLILQAVGNVARIFTTMVQLQNTLYLLSCVAAFIFNGALVAQYYLYRDRAPVKDA</sequence>
<feature type="transmembrane region" description="Helical" evidence="8">
    <location>
        <begin position="195"/>
        <end position="218"/>
    </location>
</feature>
<evidence type="ECO:0000256" key="5">
    <source>
        <dbReference type="ARBA" id="ARBA00022989"/>
    </source>
</evidence>
<dbReference type="GO" id="GO:0016020">
    <property type="term" value="C:membrane"/>
    <property type="evidence" value="ECO:0007669"/>
    <property type="project" value="UniProtKB-SubCell"/>
</dbReference>
<evidence type="ECO:0000256" key="3">
    <source>
        <dbReference type="ARBA" id="ARBA00022692"/>
    </source>
</evidence>
<keyword evidence="2" id="KW-0813">Transport</keyword>
<evidence type="ECO:0000256" key="6">
    <source>
        <dbReference type="ARBA" id="ARBA00023136"/>
    </source>
</evidence>
<gene>
    <name evidence="9" type="ORF">NSK_000670</name>
</gene>
<dbReference type="EMBL" id="SDOX01000002">
    <property type="protein sequence ID" value="TFJ88321.1"/>
    <property type="molecule type" value="Genomic_DNA"/>
</dbReference>
<keyword evidence="3 8" id="KW-0812">Transmembrane</keyword>
<comment type="similarity">
    <text evidence="7">Belongs to the MPDU1 (TC 2.A.43.3) family.</text>
</comment>
<dbReference type="AlphaFoldDB" id="A0A4D9D9E3"/>
<reference evidence="9 10" key="1">
    <citation type="submission" date="2019-01" db="EMBL/GenBank/DDBJ databases">
        <title>Nuclear Genome Assembly of the Microalgal Biofuel strain Nannochloropsis salina CCMP1776.</title>
        <authorList>
            <person name="Hovde B."/>
        </authorList>
    </citation>
    <scope>NUCLEOTIDE SEQUENCE [LARGE SCALE GENOMIC DNA]</scope>
    <source>
        <strain evidence="9 10">CCMP1776</strain>
    </source>
</reference>
<dbReference type="Gene3D" id="1.20.1280.290">
    <property type="match status" value="2"/>
</dbReference>
<dbReference type="InterPro" id="IPR016817">
    <property type="entry name" value="MannP-dilichol_defect-1"/>
</dbReference>
<evidence type="ECO:0000313" key="9">
    <source>
        <dbReference type="EMBL" id="TFJ88321.1"/>
    </source>
</evidence>
<feature type="transmembrane region" description="Helical" evidence="8">
    <location>
        <begin position="230"/>
        <end position="248"/>
    </location>
</feature>
<comment type="subcellular location">
    <subcellularLocation>
        <location evidence="1">Membrane</location>
        <topology evidence="1">Multi-pass membrane protein</topology>
    </subcellularLocation>
</comment>
<keyword evidence="10" id="KW-1185">Reference proteome</keyword>
<dbReference type="Pfam" id="PF04193">
    <property type="entry name" value="PQ-loop"/>
    <property type="match status" value="2"/>
</dbReference>
<dbReference type="PANTHER" id="PTHR12226">
    <property type="entry name" value="MANNOSE-P-DOLICHOL UTILIZATION DEFECT 1 LEC35 -RELATED"/>
    <property type="match status" value="1"/>
</dbReference>
<protein>
    <recommendedName>
        <fullName evidence="11">Mannose-P-dolichol utilization defect 1 protein homolog</fullName>
    </recommendedName>
</protein>